<feature type="transmembrane region" description="Helical" evidence="7">
    <location>
        <begin position="264"/>
        <end position="285"/>
    </location>
</feature>
<dbReference type="Gene3D" id="1.20.1250.20">
    <property type="entry name" value="MFS general substrate transporter like domains"/>
    <property type="match status" value="1"/>
</dbReference>
<reference evidence="9 10" key="1">
    <citation type="submission" date="2020-04" db="EMBL/GenBank/DDBJ databases">
        <authorList>
            <person name="Klaysubun C."/>
            <person name="Duangmal K."/>
            <person name="Lipun K."/>
        </authorList>
    </citation>
    <scope>NUCLEOTIDE SEQUENCE [LARGE SCALE GENOMIC DNA]</scope>
    <source>
        <strain evidence="9 10">JCM 11839</strain>
    </source>
</reference>
<keyword evidence="2" id="KW-1003">Cell membrane</keyword>
<feature type="transmembrane region" description="Helical" evidence="7">
    <location>
        <begin position="297"/>
        <end position="317"/>
    </location>
</feature>
<feature type="transmembrane region" description="Helical" evidence="7">
    <location>
        <begin position="91"/>
        <end position="113"/>
    </location>
</feature>
<evidence type="ECO:0000256" key="6">
    <source>
        <dbReference type="SAM" id="MobiDB-lite"/>
    </source>
</evidence>
<feature type="region of interest" description="Disordered" evidence="6">
    <location>
        <begin position="408"/>
        <end position="430"/>
    </location>
</feature>
<evidence type="ECO:0000256" key="3">
    <source>
        <dbReference type="ARBA" id="ARBA00022692"/>
    </source>
</evidence>
<dbReference type="InterPro" id="IPR020846">
    <property type="entry name" value="MFS_dom"/>
</dbReference>
<dbReference type="SUPFAM" id="SSF103473">
    <property type="entry name" value="MFS general substrate transporter"/>
    <property type="match status" value="1"/>
</dbReference>
<protein>
    <submittedName>
        <fullName evidence="9">MFS transporter</fullName>
    </submittedName>
</protein>
<keyword evidence="4 7" id="KW-1133">Transmembrane helix</keyword>
<evidence type="ECO:0000256" key="1">
    <source>
        <dbReference type="ARBA" id="ARBA00004651"/>
    </source>
</evidence>
<dbReference type="RefSeq" id="WP_169395118.1">
    <property type="nucleotide sequence ID" value="NZ_BAAAJH010000002.1"/>
</dbReference>
<feature type="transmembrane region" description="Helical" evidence="7">
    <location>
        <begin position="236"/>
        <end position="258"/>
    </location>
</feature>
<dbReference type="Proteomes" id="UP001296706">
    <property type="component" value="Unassembled WGS sequence"/>
</dbReference>
<dbReference type="PROSITE" id="PS50850">
    <property type="entry name" value="MFS"/>
    <property type="match status" value="1"/>
</dbReference>
<feature type="transmembrane region" description="Helical" evidence="7">
    <location>
        <begin position="367"/>
        <end position="400"/>
    </location>
</feature>
<proteinExistence type="predicted"/>
<evidence type="ECO:0000256" key="4">
    <source>
        <dbReference type="ARBA" id="ARBA00022989"/>
    </source>
</evidence>
<sequence length="430" mass="44162">MVDHPPLRRNTGFQLLWFGTAVSQLGTEITKLAVPLFVLALTGSPAWAGIIAGAGVAGSILVLMPAGVWVDRWDRRRTLVTGQALRVVNSACLSALVLSGHVQVWQFVLFGVVDGVCAAFTDLVRYAAIRGLVPVAQLRTAYMQEESRSHAARLAGPPLGGLLYGLAPAVPFVVDTVTFVVALVSGVLAKVPRRPGRASAVPSDDGPGSEPTRPSMRRKVGDTLAWLWHRRGLREVYGVLTALNLLGGAFMIPLIVLVGERGGGALGTGTVLAGAGIGGLVGALGSTLIGRRLPVGAMMITIVAVFGTAVAAMALPFGPWWPMVPLIVIALSTPSINVVVSAVNAQLVPEDMLGRMNGSLTTVARGLAPLGPVLGGALAATLGAAGTLVVLGAALVLTAAGTATSPELRRFTGEDGSDSAVPGSPRSSER</sequence>
<feature type="transmembrane region" description="Helical" evidence="7">
    <location>
        <begin position="46"/>
        <end position="70"/>
    </location>
</feature>
<evidence type="ECO:0000313" key="10">
    <source>
        <dbReference type="Proteomes" id="UP001296706"/>
    </source>
</evidence>
<evidence type="ECO:0000259" key="8">
    <source>
        <dbReference type="PROSITE" id="PS50850"/>
    </source>
</evidence>
<dbReference type="Pfam" id="PF07690">
    <property type="entry name" value="MFS_1"/>
    <property type="match status" value="1"/>
</dbReference>
<dbReference type="CDD" id="cd06173">
    <property type="entry name" value="MFS_MefA_like"/>
    <property type="match status" value="1"/>
</dbReference>
<keyword evidence="10" id="KW-1185">Reference proteome</keyword>
<dbReference type="EMBL" id="JAAXKY010000017">
    <property type="protein sequence ID" value="NMH77045.1"/>
    <property type="molecule type" value="Genomic_DNA"/>
</dbReference>
<evidence type="ECO:0000256" key="2">
    <source>
        <dbReference type="ARBA" id="ARBA00022475"/>
    </source>
</evidence>
<dbReference type="PANTHER" id="PTHR23513:SF11">
    <property type="entry name" value="STAPHYLOFERRIN A TRANSPORTER"/>
    <property type="match status" value="1"/>
</dbReference>
<keyword evidence="3 7" id="KW-0812">Transmembrane</keyword>
<comment type="caution">
    <text evidence="9">The sequence shown here is derived from an EMBL/GenBank/DDBJ whole genome shotgun (WGS) entry which is preliminary data.</text>
</comment>
<feature type="transmembrane region" description="Helical" evidence="7">
    <location>
        <begin position="162"/>
        <end position="189"/>
    </location>
</feature>
<evidence type="ECO:0000256" key="7">
    <source>
        <dbReference type="SAM" id="Phobius"/>
    </source>
</evidence>
<feature type="domain" description="Major facilitator superfamily (MFS) profile" evidence="8">
    <location>
        <begin position="12"/>
        <end position="410"/>
    </location>
</feature>
<gene>
    <name evidence="9" type="ORF">HF577_08035</name>
</gene>
<name>A0ABX1RD38_9PSEU</name>
<accession>A0ABX1RD38</accession>
<feature type="region of interest" description="Disordered" evidence="6">
    <location>
        <begin position="195"/>
        <end position="216"/>
    </location>
</feature>
<dbReference type="InterPro" id="IPR036259">
    <property type="entry name" value="MFS_trans_sf"/>
</dbReference>
<keyword evidence="5 7" id="KW-0472">Membrane</keyword>
<dbReference type="InterPro" id="IPR011701">
    <property type="entry name" value="MFS"/>
</dbReference>
<evidence type="ECO:0000313" key="9">
    <source>
        <dbReference type="EMBL" id="NMH77045.1"/>
    </source>
</evidence>
<organism evidence="9 10">
    <name type="scientific">Pseudonocardia xinjiangensis</name>
    <dbReference type="NCBI Taxonomy" id="75289"/>
    <lineage>
        <taxon>Bacteria</taxon>
        <taxon>Bacillati</taxon>
        <taxon>Actinomycetota</taxon>
        <taxon>Actinomycetes</taxon>
        <taxon>Pseudonocardiales</taxon>
        <taxon>Pseudonocardiaceae</taxon>
        <taxon>Pseudonocardia</taxon>
    </lineage>
</organism>
<dbReference type="PANTHER" id="PTHR23513">
    <property type="entry name" value="INTEGRAL MEMBRANE EFFLUX PROTEIN-RELATED"/>
    <property type="match status" value="1"/>
</dbReference>
<comment type="subcellular location">
    <subcellularLocation>
        <location evidence="1">Cell membrane</location>
        <topology evidence="1">Multi-pass membrane protein</topology>
    </subcellularLocation>
</comment>
<evidence type="ECO:0000256" key="5">
    <source>
        <dbReference type="ARBA" id="ARBA00023136"/>
    </source>
</evidence>